<feature type="transmembrane region" description="Helical" evidence="4">
    <location>
        <begin position="349"/>
        <end position="372"/>
    </location>
</feature>
<proteinExistence type="predicted"/>
<dbReference type="PANTHER" id="PTHR23526:SF2">
    <property type="entry name" value="MAJOR FACILITATOR SUPERFAMILY (MFS) PROFILE DOMAIN-CONTAINING PROTEIN"/>
    <property type="match status" value="1"/>
</dbReference>
<evidence type="ECO:0000313" key="6">
    <source>
        <dbReference type="Proteomes" id="UP000284531"/>
    </source>
</evidence>
<feature type="transmembrane region" description="Helical" evidence="4">
    <location>
        <begin position="293"/>
        <end position="310"/>
    </location>
</feature>
<protein>
    <submittedName>
        <fullName evidence="5">MFS transporter</fullName>
    </submittedName>
</protein>
<evidence type="ECO:0000256" key="1">
    <source>
        <dbReference type="ARBA" id="ARBA00022692"/>
    </source>
</evidence>
<evidence type="ECO:0000313" key="5">
    <source>
        <dbReference type="EMBL" id="RKD98476.1"/>
    </source>
</evidence>
<feature type="transmembrane region" description="Helical" evidence="4">
    <location>
        <begin position="71"/>
        <end position="92"/>
    </location>
</feature>
<dbReference type="InterPro" id="IPR011701">
    <property type="entry name" value="MFS"/>
</dbReference>
<feature type="transmembrane region" description="Helical" evidence="4">
    <location>
        <begin position="99"/>
        <end position="117"/>
    </location>
</feature>
<dbReference type="Gene3D" id="1.20.1250.20">
    <property type="entry name" value="MFS general substrate transporter like domains"/>
    <property type="match status" value="2"/>
</dbReference>
<dbReference type="Proteomes" id="UP000284531">
    <property type="component" value="Unassembled WGS sequence"/>
</dbReference>
<feature type="transmembrane region" description="Helical" evidence="4">
    <location>
        <begin position="189"/>
        <end position="206"/>
    </location>
</feature>
<feature type="transmembrane region" description="Helical" evidence="4">
    <location>
        <begin position="316"/>
        <end position="337"/>
    </location>
</feature>
<dbReference type="AlphaFoldDB" id="A0A419WSU0"/>
<feature type="transmembrane region" description="Helical" evidence="4">
    <location>
        <begin position="33"/>
        <end position="51"/>
    </location>
</feature>
<feature type="transmembrane region" description="Helical" evidence="4">
    <location>
        <begin position="227"/>
        <end position="250"/>
    </location>
</feature>
<dbReference type="PANTHER" id="PTHR23526">
    <property type="entry name" value="INTEGRAL MEMBRANE TRANSPORT PROTEIN-RELATED"/>
    <property type="match status" value="1"/>
</dbReference>
<gene>
    <name evidence="5" type="ORF">BXY64_3335</name>
</gene>
<comment type="caution">
    <text evidence="5">The sequence shown here is derived from an EMBL/GenBank/DDBJ whole genome shotgun (WGS) entry which is preliminary data.</text>
</comment>
<name>A0A419WSU0_9BACT</name>
<feature type="transmembrane region" description="Helical" evidence="4">
    <location>
        <begin position="262"/>
        <end position="281"/>
    </location>
</feature>
<dbReference type="InterPro" id="IPR052528">
    <property type="entry name" value="Sugar_transport-like"/>
</dbReference>
<organism evidence="5 6">
    <name type="scientific">Marinifilum flexuosum</name>
    <dbReference type="NCBI Taxonomy" id="1117708"/>
    <lineage>
        <taxon>Bacteria</taxon>
        <taxon>Pseudomonadati</taxon>
        <taxon>Bacteroidota</taxon>
        <taxon>Bacteroidia</taxon>
        <taxon>Marinilabiliales</taxon>
        <taxon>Marinifilaceae</taxon>
    </lineage>
</organism>
<dbReference type="GO" id="GO:0022857">
    <property type="term" value="F:transmembrane transporter activity"/>
    <property type="evidence" value="ECO:0007669"/>
    <property type="project" value="InterPro"/>
</dbReference>
<feature type="transmembrane region" description="Helical" evidence="4">
    <location>
        <begin position="378"/>
        <end position="397"/>
    </location>
</feature>
<reference evidence="5 6" key="1">
    <citation type="submission" date="2018-09" db="EMBL/GenBank/DDBJ databases">
        <title>Genomic Encyclopedia of Archaeal and Bacterial Type Strains, Phase II (KMG-II): from individual species to whole genera.</title>
        <authorList>
            <person name="Goeker M."/>
        </authorList>
    </citation>
    <scope>NUCLEOTIDE SEQUENCE [LARGE SCALE GENOMIC DNA]</scope>
    <source>
        <strain evidence="5 6">DSM 21950</strain>
    </source>
</reference>
<accession>A0A419WSU0</accession>
<keyword evidence="1 4" id="KW-0812">Transmembrane</keyword>
<evidence type="ECO:0000256" key="2">
    <source>
        <dbReference type="ARBA" id="ARBA00022989"/>
    </source>
</evidence>
<keyword evidence="2 4" id="KW-1133">Transmembrane helix</keyword>
<dbReference type="InterPro" id="IPR036259">
    <property type="entry name" value="MFS_trans_sf"/>
</dbReference>
<dbReference type="EMBL" id="RAPQ01000011">
    <property type="protein sequence ID" value="RKD98476.1"/>
    <property type="molecule type" value="Genomic_DNA"/>
</dbReference>
<dbReference type="Pfam" id="PF07690">
    <property type="entry name" value="MFS_1"/>
    <property type="match status" value="1"/>
</dbReference>
<sequence>MPRNTRINKHFSNFATHFYREVRMTKDWKKNIMYQYLMLLVIAATAGHQGWRTLFNNLAVDEVGINGFQVGIIQSVREIPGFLALLVVYLLLVIKEHKLSAISVLFVGVGVACTGFFPSFWGLIFTTLVMSVGFHYFETTNKSLTLQYFSVEDSPMVFAKQKSWTAVANVSMGAFIFGIAHVMSLQASFILIGIVVFALGIWALFWKPADKNIIPQNKGMVLRKRYWLFYVLNFLSGARRQIFVVFAVFMLVEKYSYSVQDIAVLFVVNNIITYFISPYIAKGINKFGERKMLSAEYISLIFVFLGYAFIDNAWVVAGLYIIDHIFFGFSMGINTYFQKTGDQKDIAPSMAVGFTINHISAVVIPVLGGMLWMIDRHIPFLAGAVLSVISLGFVQLIKVKNTI</sequence>
<evidence type="ECO:0000256" key="4">
    <source>
        <dbReference type="SAM" id="Phobius"/>
    </source>
</evidence>
<dbReference type="SUPFAM" id="SSF103473">
    <property type="entry name" value="MFS general substrate transporter"/>
    <property type="match status" value="1"/>
</dbReference>
<keyword evidence="6" id="KW-1185">Reference proteome</keyword>
<keyword evidence="3 4" id="KW-0472">Membrane</keyword>
<evidence type="ECO:0000256" key="3">
    <source>
        <dbReference type="ARBA" id="ARBA00023136"/>
    </source>
</evidence>